<evidence type="ECO:0000313" key="11">
    <source>
        <dbReference type="Proteomes" id="UP000034150"/>
    </source>
</evidence>
<dbReference type="OrthoDB" id="9770329at2"/>
<evidence type="ECO:0000256" key="7">
    <source>
        <dbReference type="SAM" id="MobiDB-lite"/>
    </source>
</evidence>
<dbReference type="GO" id="GO:0008610">
    <property type="term" value="P:lipid biosynthetic process"/>
    <property type="evidence" value="ECO:0007669"/>
    <property type="project" value="InterPro"/>
</dbReference>
<evidence type="ECO:0000256" key="3">
    <source>
        <dbReference type="ARBA" id="ARBA00022989"/>
    </source>
</evidence>
<sequence length="319" mass="36314">MSDLLDNLSLWTLPAFAVLIAVEFLAYWIEKRREQPPRRPMVGVSGKDAVTSLSMSGIGAFTDVISKLVQLPVLVLAAAMAPVQWSAAWWLPALILVDFVYYWEHRAHHRIRMFWIGHSVHHSSQHFNQTTALRLGWLMPTDIVSSFLFYVPLLLAGLPLWLLFLLQAVILTYQFPIHTERVGRLPRWIEFVFNTPSHHRVHHGVNNPYLDKNYGGIFIIWDRMFGTYAEETEQVAYGLTKQITTYNPVKVNYWELARAARDVWNAKTWRARVNYLLKPPGWSETPTATNTPEEQLPVTGHGDTPASAAGATATIQKAS</sequence>
<dbReference type="RefSeq" id="WP_046365609.1">
    <property type="nucleotide sequence ID" value="NZ_LAUZ02000104.1"/>
</dbReference>
<dbReference type="InterPro" id="IPR006694">
    <property type="entry name" value="Fatty_acid_hydroxylase"/>
</dbReference>
<dbReference type="GO" id="GO:0006643">
    <property type="term" value="P:membrane lipid metabolic process"/>
    <property type="evidence" value="ECO:0007669"/>
    <property type="project" value="TreeGrafter"/>
</dbReference>
<dbReference type="GO" id="GO:0050479">
    <property type="term" value="F:glyceryl-ether monooxygenase activity"/>
    <property type="evidence" value="ECO:0007669"/>
    <property type="project" value="TreeGrafter"/>
</dbReference>
<feature type="transmembrane region" description="Helical" evidence="8">
    <location>
        <begin position="147"/>
        <end position="171"/>
    </location>
</feature>
<reference evidence="10 11" key="1">
    <citation type="journal article" date="2015" name="Genome Announc.">
        <title>Draft Genome Sequence of Mycobacterium obuense Strain UC1, Isolated from Patient Sputum.</title>
        <authorList>
            <person name="Greninger A.L."/>
            <person name="Cunningham G."/>
            <person name="Hsu E.D."/>
            <person name="Yu J.M."/>
            <person name="Chiu C.Y."/>
            <person name="Miller S."/>
        </authorList>
    </citation>
    <scope>NUCLEOTIDE SEQUENCE [LARGE SCALE GENOMIC DNA]</scope>
    <source>
        <strain evidence="10 11">UC1</strain>
    </source>
</reference>
<evidence type="ECO:0000256" key="6">
    <source>
        <dbReference type="ARBA" id="ARBA00023136"/>
    </source>
</evidence>
<evidence type="ECO:0000256" key="4">
    <source>
        <dbReference type="ARBA" id="ARBA00023002"/>
    </source>
</evidence>
<dbReference type="PANTHER" id="PTHR21624:SF1">
    <property type="entry name" value="ALKYLGLYCEROL MONOOXYGENASE"/>
    <property type="match status" value="1"/>
</dbReference>
<feature type="region of interest" description="Disordered" evidence="7">
    <location>
        <begin position="281"/>
        <end position="319"/>
    </location>
</feature>
<organism evidence="10 11">
    <name type="scientific">Mycolicibacterium obuense</name>
    <dbReference type="NCBI Taxonomy" id="1807"/>
    <lineage>
        <taxon>Bacteria</taxon>
        <taxon>Bacillati</taxon>
        <taxon>Actinomycetota</taxon>
        <taxon>Actinomycetes</taxon>
        <taxon>Mycobacteriales</taxon>
        <taxon>Mycobacteriaceae</taxon>
        <taxon>Mycolicibacterium</taxon>
    </lineage>
</organism>
<dbReference type="GO" id="GO:0005506">
    <property type="term" value="F:iron ion binding"/>
    <property type="evidence" value="ECO:0007669"/>
    <property type="project" value="InterPro"/>
</dbReference>
<dbReference type="AlphaFoldDB" id="A0A0M2JXR9"/>
<comment type="subcellular location">
    <subcellularLocation>
        <location evidence="1">Endomembrane system</location>
        <topology evidence="1">Multi-pass membrane protein</topology>
    </subcellularLocation>
</comment>
<gene>
    <name evidence="10" type="ORF">WN67_24180</name>
</gene>
<evidence type="ECO:0000256" key="2">
    <source>
        <dbReference type="ARBA" id="ARBA00022692"/>
    </source>
</evidence>
<evidence type="ECO:0000259" key="9">
    <source>
        <dbReference type="Pfam" id="PF04116"/>
    </source>
</evidence>
<keyword evidence="3 8" id="KW-1133">Transmembrane helix</keyword>
<dbReference type="PATRIC" id="fig|1807.13.peg.5445"/>
<dbReference type="GO" id="GO:0016020">
    <property type="term" value="C:membrane"/>
    <property type="evidence" value="ECO:0007669"/>
    <property type="project" value="GOC"/>
</dbReference>
<accession>A0A0M2JXR9</accession>
<feature type="transmembrane region" description="Helical" evidence="8">
    <location>
        <begin position="12"/>
        <end position="29"/>
    </location>
</feature>
<dbReference type="Proteomes" id="UP000034150">
    <property type="component" value="Unassembled WGS sequence"/>
</dbReference>
<dbReference type="Pfam" id="PF04116">
    <property type="entry name" value="FA_hydroxylase"/>
    <property type="match status" value="1"/>
</dbReference>
<proteinExistence type="predicted"/>
<name>A0A0M2JXR9_9MYCO</name>
<evidence type="ECO:0000256" key="1">
    <source>
        <dbReference type="ARBA" id="ARBA00004127"/>
    </source>
</evidence>
<keyword evidence="6 8" id="KW-0472">Membrane</keyword>
<keyword evidence="11" id="KW-1185">Reference proteome</keyword>
<keyword evidence="2 8" id="KW-0812">Transmembrane</keyword>
<dbReference type="PANTHER" id="PTHR21624">
    <property type="entry name" value="STEROL DESATURASE-RELATED PROTEIN"/>
    <property type="match status" value="1"/>
</dbReference>
<keyword evidence="5" id="KW-0443">Lipid metabolism</keyword>
<feature type="domain" description="Fatty acid hydroxylase" evidence="9">
    <location>
        <begin position="92"/>
        <end position="227"/>
    </location>
</feature>
<dbReference type="GO" id="GO:0012505">
    <property type="term" value="C:endomembrane system"/>
    <property type="evidence" value="ECO:0007669"/>
    <property type="project" value="UniProtKB-SubCell"/>
</dbReference>
<comment type="caution">
    <text evidence="10">The sequence shown here is derived from an EMBL/GenBank/DDBJ whole genome shotgun (WGS) entry which is preliminary data.</text>
</comment>
<feature type="transmembrane region" description="Helical" evidence="8">
    <location>
        <begin position="87"/>
        <end position="103"/>
    </location>
</feature>
<evidence type="ECO:0000313" key="10">
    <source>
        <dbReference type="EMBL" id="KKE99409.1"/>
    </source>
</evidence>
<protein>
    <submittedName>
        <fullName evidence="10">C-5 sterol desaturase</fullName>
    </submittedName>
</protein>
<dbReference type="EMBL" id="LAUZ02000104">
    <property type="protein sequence ID" value="KKE99409.1"/>
    <property type="molecule type" value="Genomic_DNA"/>
</dbReference>
<keyword evidence="4" id="KW-0560">Oxidoreductase</keyword>
<dbReference type="InterPro" id="IPR051689">
    <property type="entry name" value="Sterol_desaturase/TMEM195"/>
</dbReference>
<evidence type="ECO:0000256" key="8">
    <source>
        <dbReference type="SAM" id="Phobius"/>
    </source>
</evidence>
<evidence type="ECO:0000256" key="5">
    <source>
        <dbReference type="ARBA" id="ARBA00023098"/>
    </source>
</evidence>
<feature type="compositionally biased region" description="Polar residues" evidence="7">
    <location>
        <begin position="284"/>
        <end position="293"/>
    </location>
</feature>